<gene>
    <name evidence="1" type="ORF">M422DRAFT_263527</name>
</gene>
<evidence type="ECO:0000313" key="1">
    <source>
        <dbReference type="EMBL" id="KIJ34391.1"/>
    </source>
</evidence>
<dbReference type="AlphaFoldDB" id="A0A0C9VAS3"/>
<dbReference type="EMBL" id="KN837200">
    <property type="protein sequence ID" value="KIJ34391.1"/>
    <property type="molecule type" value="Genomic_DNA"/>
</dbReference>
<organism evidence="1 2">
    <name type="scientific">Sphaerobolus stellatus (strain SS14)</name>
    <dbReference type="NCBI Taxonomy" id="990650"/>
    <lineage>
        <taxon>Eukaryota</taxon>
        <taxon>Fungi</taxon>
        <taxon>Dikarya</taxon>
        <taxon>Basidiomycota</taxon>
        <taxon>Agaricomycotina</taxon>
        <taxon>Agaricomycetes</taxon>
        <taxon>Phallomycetidae</taxon>
        <taxon>Geastrales</taxon>
        <taxon>Sphaerobolaceae</taxon>
        <taxon>Sphaerobolus</taxon>
    </lineage>
</organism>
<keyword evidence="2" id="KW-1185">Reference proteome</keyword>
<protein>
    <submittedName>
        <fullName evidence="1">Uncharacterized protein</fullName>
    </submittedName>
</protein>
<name>A0A0C9VAS3_SPHS4</name>
<proteinExistence type="predicted"/>
<reference evidence="1 2" key="1">
    <citation type="submission" date="2014-06" db="EMBL/GenBank/DDBJ databases">
        <title>Evolutionary Origins and Diversification of the Mycorrhizal Mutualists.</title>
        <authorList>
            <consortium name="DOE Joint Genome Institute"/>
            <consortium name="Mycorrhizal Genomics Consortium"/>
            <person name="Kohler A."/>
            <person name="Kuo A."/>
            <person name="Nagy L.G."/>
            <person name="Floudas D."/>
            <person name="Copeland A."/>
            <person name="Barry K.W."/>
            <person name="Cichocki N."/>
            <person name="Veneault-Fourrey C."/>
            <person name="LaButti K."/>
            <person name="Lindquist E.A."/>
            <person name="Lipzen A."/>
            <person name="Lundell T."/>
            <person name="Morin E."/>
            <person name="Murat C."/>
            <person name="Riley R."/>
            <person name="Ohm R."/>
            <person name="Sun H."/>
            <person name="Tunlid A."/>
            <person name="Henrissat B."/>
            <person name="Grigoriev I.V."/>
            <person name="Hibbett D.S."/>
            <person name="Martin F."/>
        </authorList>
    </citation>
    <scope>NUCLEOTIDE SEQUENCE [LARGE SCALE GENOMIC DNA]</scope>
    <source>
        <strain evidence="1 2">SS14</strain>
    </source>
</reference>
<dbReference type="HOGENOM" id="CLU_2514081_0_0_1"/>
<sequence>MASRSSNTADSSSKVLAKLLKAVDEETIRAYKARHIASAIWRAAPDHFAISNAHRWVQLEPFLDFVEKKGSTAETQNTKTQSSTP</sequence>
<dbReference type="Proteomes" id="UP000054279">
    <property type="component" value="Unassembled WGS sequence"/>
</dbReference>
<evidence type="ECO:0000313" key="2">
    <source>
        <dbReference type="Proteomes" id="UP000054279"/>
    </source>
</evidence>
<accession>A0A0C9VAS3</accession>